<dbReference type="InterPro" id="IPR029030">
    <property type="entry name" value="Caspase-like_dom_sf"/>
</dbReference>
<dbReference type="GO" id="GO:0006508">
    <property type="term" value="P:proteolysis"/>
    <property type="evidence" value="ECO:0007669"/>
    <property type="project" value="InterPro"/>
</dbReference>
<dbReference type="AlphaFoldDB" id="A0A933RTP4"/>
<feature type="compositionally biased region" description="Low complexity" evidence="1">
    <location>
        <begin position="313"/>
        <end position="322"/>
    </location>
</feature>
<protein>
    <submittedName>
        <fullName evidence="3">Caspase family protein</fullName>
    </submittedName>
</protein>
<dbReference type="EMBL" id="JACRJB010000009">
    <property type="protein sequence ID" value="MBI5128410.1"/>
    <property type="molecule type" value="Genomic_DNA"/>
</dbReference>
<sequence>MTLVGWADHAVAASRVALVIGNSAYKNVAPLDNPARDAGAIAKMLRDAGFDRVDAHENLTITETRRVLRRFSDVVQHADEAVVYYAGHGVEIDGTNYLVPVDAALERDLDVFDEAFSLDRVLTMIEPAKRLHLVILDACRDNPFAKTMKRTLASRSIGRGLAKVEPTTANTLIAYAAKAGSTASDGDSEHSPFTLAVLKHLPRPGLDLRRAFGYVRDDVLKATQNKQEPYVYGSLGGDDLPLVPLKIVAVPEPRPQLDIRRDYELAVQLNTKEGYQAFLSQYPDGYYALLARGHVNKLDQAGPPSAPRPEPAQSPVQAAAPSLPAPDRPATPQPPPPAVEKAAAPAEPIPPPVAAAAPKPAQPAAQDKPDKPEKIAALAPAPESASRGGADAAAGPELTKKIETELKRLGCFAGDPDGTWTGATRKAVETFNKRTGAHLAADAATAATLAGVEGERLQVCVQAKAASSRPSSPTPRRAPAPRRNCFVVSGQSYCE</sequence>
<gene>
    <name evidence="3" type="ORF">HZA66_03125</name>
</gene>
<proteinExistence type="predicted"/>
<dbReference type="Proteomes" id="UP000782519">
    <property type="component" value="Unassembled WGS sequence"/>
</dbReference>
<feature type="region of interest" description="Disordered" evidence="1">
    <location>
        <begin position="463"/>
        <end position="482"/>
    </location>
</feature>
<comment type="caution">
    <text evidence="3">The sequence shown here is derived from an EMBL/GenBank/DDBJ whole genome shotgun (WGS) entry which is preliminary data.</text>
</comment>
<feature type="compositionally biased region" description="Pro residues" evidence="1">
    <location>
        <begin position="323"/>
        <end position="338"/>
    </location>
</feature>
<dbReference type="PANTHER" id="PTHR22576">
    <property type="entry name" value="MUCOSA ASSOCIATED LYMPHOID TISSUE LYMPHOMA TRANSLOCATION PROTEIN 1/PARACASPASE"/>
    <property type="match status" value="1"/>
</dbReference>
<evidence type="ECO:0000259" key="2">
    <source>
        <dbReference type="PROSITE" id="PS50208"/>
    </source>
</evidence>
<dbReference type="InterPro" id="IPR001309">
    <property type="entry name" value="Pept_C14_p20"/>
</dbReference>
<evidence type="ECO:0000313" key="4">
    <source>
        <dbReference type="Proteomes" id="UP000782519"/>
    </source>
</evidence>
<dbReference type="PANTHER" id="PTHR22576:SF37">
    <property type="entry name" value="MUCOSA-ASSOCIATED LYMPHOID TISSUE LYMPHOMA TRANSLOCATION PROTEIN 1"/>
    <property type="match status" value="1"/>
</dbReference>
<dbReference type="PROSITE" id="PS50208">
    <property type="entry name" value="CASPASE_P20"/>
    <property type="match status" value="1"/>
</dbReference>
<reference evidence="3" key="1">
    <citation type="submission" date="2020-07" db="EMBL/GenBank/DDBJ databases">
        <title>Huge and variable diversity of episymbiotic CPR bacteria and DPANN archaea in groundwater ecosystems.</title>
        <authorList>
            <person name="He C.Y."/>
            <person name="Keren R."/>
            <person name="Whittaker M."/>
            <person name="Farag I.F."/>
            <person name="Doudna J."/>
            <person name="Cate J.H.D."/>
            <person name="Banfield J.F."/>
        </authorList>
    </citation>
    <scope>NUCLEOTIDE SEQUENCE</scope>
    <source>
        <strain evidence="3">NC_groundwater_1818_Pr3_B-0.1um_66_35</strain>
    </source>
</reference>
<evidence type="ECO:0000313" key="3">
    <source>
        <dbReference type="EMBL" id="MBI5128410.1"/>
    </source>
</evidence>
<accession>A0A933RTP4</accession>
<name>A0A933RTP4_RHOPL</name>
<dbReference type="Gene3D" id="3.40.50.1460">
    <property type="match status" value="1"/>
</dbReference>
<feature type="region of interest" description="Disordered" evidence="1">
    <location>
        <begin position="298"/>
        <end position="399"/>
    </location>
</feature>
<feature type="domain" description="Caspase family p20" evidence="2">
    <location>
        <begin position="13"/>
        <end position="143"/>
    </location>
</feature>
<feature type="compositionally biased region" description="Low complexity" evidence="1">
    <location>
        <begin position="354"/>
        <end position="366"/>
    </location>
</feature>
<organism evidence="3 4">
    <name type="scientific">Rhodopseudomonas palustris</name>
    <dbReference type="NCBI Taxonomy" id="1076"/>
    <lineage>
        <taxon>Bacteria</taxon>
        <taxon>Pseudomonadati</taxon>
        <taxon>Pseudomonadota</taxon>
        <taxon>Alphaproteobacteria</taxon>
        <taxon>Hyphomicrobiales</taxon>
        <taxon>Nitrobacteraceae</taxon>
        <taxon>Rhodopseudomonas</taxon>
    </lineage>
</organism>
<evidence type="ECO:0000256" key="1">
    <source>
        <dbReference type="SAM" id="MobiDB-lite"/>
    </source>
</evidence>
<dbReference type="SUPFAM" id="SSF52129">
    <property type="entry name" value="Caspase-like"/>
    <property type="match status" value="1"/>
</dbReference>
<dbReference type="InterPro" id="IPR011600">
    <property type="entry name" value="Pept_C14_caspase"/>
</dbReference>
<dbReference type="GO" id="GO:0004197">
    <property type="term" value="F:cysteine-type endopeptidase activity"/>
    <property type="evidence" value="ECO:0007669"/>
    <property type="project" value="InterPro"/>
</dbReference>
<dbReference type="InterPro" id="IPR052039">
    <property type="entry name" value="Caspase-related_regulators"/>
</dbReference>
<dbReference type="Pfam" id="PF00656">
    <property type="entry name" value="Peptidase_C14"/>
    <property type="match status" value="1"/>
</dbReference>